<evidence type="ECO:0000256" key="6">
    <source>
        <dbReference type="SAM" id="SignalP"/>
    </source>
</evidence>
<organism evidence="8 9">
    <name type="scientific">Sulfurimonas denitrificans (strain ATCC 33889 / DSM 1251)</name>
    <name type="common">Thiomicrospira denitrificans (strain ATCC 33889 / DSM 1251)</name>
    <dbReference type="NCBI Taxonomy" id="326298"/>
    <lineage>
        <taxon>Bacteria</taxon>
        <taxon>Pseudomonadati</taxon>
        <taxon>Campylobacterota</taxon>
        <taxon>Epsilonproteobacteria</taxon>
        <taxon>Campylobacterales</taxon>
        <taxon>Sulfurimonadaceae</taxon>
        <taxon>Sulfurimonas</taxon>
    </lineage>
</organism>
<dbReference type="eggNOG" id="COG0668">
    <property type="taxonomic scope" value="Bacteria"/>
</dbReference>
<keyword evidence="6" id="KW-0732">Signal</keyword>
<dbReference type="AlphaFoldDB" id="Q30PW4"/>
<feature type="chain" id="PRO_5004219797" evidence="6">
    <location>
        <begin position="21"/>
        <end position="476"/>
    </location>
</feature>
<evidence type="ECO:0000259" key="7">
    <source>
        <dbReference type="Pfam" id="PF00924"/>
    </source>
</evidence>
<evidence type="ECO:0000256" key="1">
    <source>
        <dbReference type="ARBA" id="ARBA00004370"/>
    </source>
</evidence>
<dbReference type="OrthoDB" id="5333277at2"/>
<dbReference type="PANTHER" id="PTHR30566">
    <property type="entry name" value="YNAI-RELATED MECHANOSENSITIVE ION CHANNEL"/>
    <property type="match status" value="1"/>
</dbReference>
<dbReference type="Pfam" id="PF00924">
    <property type="entry name" value="MS_channel_2nd"/>
    <property type="match status" value="1"/>
</dbReference>
<feature type="domain" description="Mechanosensitive ion channel MscS" evidence="7">
    <location>
        <begin position="282"/>
        <end position="363"/>
    </location>
</feature>
<evidence type="ECO:0000256" key="4">
    <source>
        <dbReference type="ARBA" id="ARBA00023136"/>
    </source>
</evidence>
<evidence type="ECO:0000256" key="3">
    <source>
        <dbReference type="ARBA" id="ARBA00022989"/>
    </source>
</evidence>
<dbReference type="EMBL" id="CP000153">
    <property type="protein sequence ID" value="ABB44967.1"/>
    <property type="molecule type" value="Genomic_DNA"/>
</dbReference>
<dbReference type="STRING" id="326298.Suden_1690"/>
<keyword evidence="2 5" id="KW-0812">Transmembrane</keyword>
<feature type="transmembrane region" description="Helical" evidence="5">
    <location>
        <begin position="240"/>
        <end position="256"/>
    </location>
</feature>
<dbReference type="InterPro" id="IPR023408">
    <property type="entry name" value="MscS_beta-dom_sf"/>
</dbReference>
<keyword evidence="3 5" id="KW-1133">Transmembrane helix</keyword>
<dbReference type="PANTHER" id="PTHR30566:SF5">
    <property type="entry name" value="MECHANOSENSITIVE ION CHANNEL PROTEIN 1, MITOCHONDRIAL-RELATED"/>
    <property type="match status" value="1"/>
</dbReference>
<dbReference type="HOGENOM" id="CLU_537133_0_0_7"/>
<dbReference type="InterPro" id="IPR006685">
    <property type="entry name" value="MscS_channel_2nd"/>
</dbReference>
<dbReference type="GO" id="GO:0016020">
    <property type="term" value="C:membrane"/>
    <property type="evidence" value="ECO:0007669"/>
    <property type="project" value="UniProtKB-SubCell"/>
</dbReference>
<keyword evidence="4 5" id="KW-0472">Membrane</keyword>
<dbReference type="Proteomes" id="UP000002714">
    <property type="component" value="Chromosome"/>
</dbReference>
<feature type="transmembrane region" description="Helical" evidence="5">
    <location>
        <begin position="200"/>
        <end position="220"/>
    </location>
</feature>
<name>Q30PW4_SULDN</name>
<dbReference type="Gene3D" id="2.30.30.60">
    <property type="match status" value="1"/>
</dbReference>
<dbReference type="InterPro" id="IPR010920">
    <property type="entry name" value="LSM_dom_sf"/>
</dbReference>
<evidence type="ECO:0000313" key="9">
    <source>
        <dbReference type="Proteomes" id="UP000002714"/>
    </source>
</evidence>
<evidence type="ECO:0000256" key="5">
    <source>
        <dbReference type="SAM" id="Phobius"/>
    </source>
</evidence>
<dbReference type="KEGG" id="tdn:Suden_1690"/>
<feature type="signal peptide" evidence="6">
    <location>
        <begin position="1"/>
        <end position="20"/>
    </location>
</feature>
<reference evidence="8 9" key="1">
    <citation type="journal article" date="2008" name="Appl. Environ. Microbiol.">
        <title>Genome of the epsilonproteobacterial chemolithoautotroph Sulfurimonas denitrificans.</title>
        <authorList>
            <person name="Sievert S.M."/>
            <person name="Scott K.M."/>
            <person name="Klotz M.G."/>
            <person name="Chain P.S.G."/>
            <person name="Hauser L.J."/>
            <person name="Hemp J."/>
            <person name="Huegler M."/>
            <person name="Land M."/>
            <person name="Lapidus A."/>
            <person name="Larimer F.W."/>
            <person name="Lucas S."/>
            <person name="Malfatti S.A."/>
            <person name="Meyer F."/>
            <person name="Paulsen I.T."/>
            <person name="Ren Q."/>
            <person name="Simon J."/>
            <person name="Bailey K."/>
            <person name="Diaz E."/>
            <person name="Fitzpatrick K.A."/>
            <person name="Glover B."/>
            <person name="Gwatney N."/>
            <person name="Korajkic A."/>
            <person name="Long A."/>
            <person name="Mobberley J.M."/>
            <person name="Pantry S.N."/>
            <person name="Pazder G."/>
            <person name="Peterson S."/>
            <person name="Quintanilla J.D."/>
            <person name="Sprinkle R."/>
            <person name="Stephens J."/>
            <person name="Thomas P."/>
            <person name="Vaughn R."/>
            <person name="Weber M.J."/>
            <person name="Wooten L.L."/>
        </authorList>
    </citation>
    <scope>NUCLEOTIDE SEQUENCE [LARGE SCALE GENOMIC DNA]</scope>
    <source>
        <strain evidence="9">ATCC 33889 / DSM 1251</strain>
    </source>
</reference>
<dbReference type="GO" id="GO:0008381">
    <property type="term" value="F:mechanosensitive monoatomic ion channel activity"/>
    <property type="evidence" value="ECO:0007669"/>
    <property type="project" value="UniProtKB-ARBA"/>
</dbReference>
<sequence length="476" mass="56006">MKKTAYFIIGLSLLFSLLHAQDFTYFEKEKNIWLQVYSNQLKAQALDSDIKALERSIKEAGTKKKIELNQLLQLQTSKKKILDELPQSFDTMLEKITVESVKDINLIEYLFTSQKGKFNIQTQRLKILKQEFDDAVAFLTKELATTESQENRDFFKEYQLKKALDFFENASGLLENKEEVLKRTKQSYMSELEAYKQTQLPIHIIKIAILFLIFLLFNLLKYFITKKIDNEDRLFRIKRVLNITFFLLILLMLIIFNISNIVYAATLIGVIAAAITISMKEYLQSMATWFHLSFGNSLKVGDRILIQTNNNQIIGEVINISLFQVTLYESINNTTALDLKRSGRTVFIPNNFFVTNYVYNYTHDRMKTIYDLLEFKIPFTCDTKRVEDLVTEVTLEATEKYMEIALKQFSSLRKRYDMRSREFRPRIHFIPDTKSSCFILYIWYAAPYHQIMELKSQLSQKIVKKLQENEIEFCSN</sequence>
<accession>Q30PW4</accession>
<evidence type="ECO:0000313" key="8">
    <source>
        <dbReference type="EMBL" id="ABB44967.1"/>
    </source>
</evidence>
<gene>
    <name evidence="8" type="ordered locus">Suden_1690</name>
</gene>
<proteinExistence type="predicted"/>
<dbReference type="RefSeq" id="WP_011373308.1">
    <property type="nucleotide sequence ID" value="NC_007575.1"/>
</dbReference>
<evidence type="ECO:0000256" key="2">
    <source>
        <dbReference type="ARBA" id="ARBA00022692"/>
    </source>
</evidence>
<protein>
    <submittedName>
        <fullName evidence="8">MscS Mechanosensitive ion channel</fullName>
    </submittedName>
</protein>
<comment type="subcellular location">
    <subcellularLocation>
        <location evidence="1">Membrane</location>
    </subcellularLocation>
</comment>
<keyword evidence="9" id="KW-1185">Reference proteome</keyword>
<dbReference type="SUPFAM" id="SSF50182">
    <property type="entry name" value="Sm-like ribonucleoproteins"/>
    <property type="match status" value="1"/>
</dbReference>